<comment type="caution">
    <text evidence="1">The sequence shown here is derived from an EMBL/GenBank/DDBJ whole genome shotgun (WGS) entry which is preliminary data.</text>
</comment>
<keyword evidence="2" id="KW-1185">Reference proteome</keyword>
<proteinExistence type="predicted"/>
<evidence type="ECO:0000313" key="1">
    <source>
        <dbReference type="EMBL" id="KAJ0097233.1"/>
    </source>
</evidence>
<dbReference type="EMBL" id="CM047901">
    <property type="protein sequence ID" value="KAJ0097233.1"/>
    <property type="molecule type" value="Genomic_DNA"/>
</dbReference>
<organism evidence="1 2">
    <name type="scientific">Pistacia atlantica</name>
    <dbReference type="NCBI Taxonomy" id="434234"/>
    <lineage>
        <taxon>Eukaryota</taxon>
        <taxon>Viridiplantae</taxon>
        <taxon>Streptophyta</taxon>
        <taxon>Embryophyta</taxon>
        <taxon>Tracheophyta</taxon>
        <taxon>Spermatophyta</taxon>
        <taxon>Magnoliopsida</taxon>
        <taxon>eudicotyledons</taxon>
        <taxon>Gunneridae</taxon>
        <taxon>Pentapetalae</taxon>
        <taxon>rosids</taxon>
        <taxon>malvids</taxon>
        <taxon>Sapindales</taxon>
        <taxon>Anacardiaceae</taxon>
        <taxon>Pistacia</taxon>
    </lineage>
</organism>
<sequence length="114" mass="13334">MEIFSKLLSKTDSTVRLAIPASALPRFRNFVGRDLPVIDWTGQEWSFRFSIRRGGHPKPVFIGDWAKFARAKGLELNDRLIFTLEDGQYRIEVFRKTHKKLFGQNLMWIHVDKA</sequence>
<dbReference type="Proteomes" id="UP001164250">
    <property type="component" value="Chromosome 5"/>
</dbReference>
<evidence type="ECO:0000313" key="2">
    <source>
        <dbReference type="Proteomes" id="UP001164250"/>
    </source>
</evidence>
<accession>A0ACC1BE75</accession>
<name>A0ACC1BE75_9ROSI</name>
<gene>
    <name evidence="1" type="ORF">Patl1_29256</name>
</gene>
<protein>
    <submittedName>
        <fullName evidence="1">Uncharacterized protein</fullName>
    </submittedName>
</protein>
<reference evidence="2" key="1">
    <citation type="journal article" date="2023" name="G3 (Bethesda)">
        <title>Genome assembly and association tests identify interacting loci associated with vigor, precocity, and sex in interspecific pistachio rootstocks.</title>
        <authorList>
            <person name="Palmer W."/>
            <person name="Jacygrad E."/>
            <person name="Sagayaradj S."/>
            <person name="Cavanaugh K."/>
            <person name="Han R."/>
            <person name="Bertier L."/>
            <person name="Beede B."/>
            <person name="Kafkas S."/>
            <person name="Golino D."/>
            <person name="Preece J."/>
            <person name="Michelmore R."/>
        </authorList>
    </citation>
    <scope>NUCLEOTIDE SEQUENCE [LARGE SCALE GENOMIC DNA]</scope>
</reference>